<evidence type="ECO:0000313" key="11">
    <source>
        <dbReference type="Proteomes" id="UP000305848"/>
    </source>
</evidence>
<evidence type="ECO:0000256" key="3">
    <source>
        <dbReference type="ARBA" id="ARBA00022490"/>
    </source>
</evidence>
<dbReference type="GO" id="GO:0097431">
    <property type="term" value="C:mitotic spindle pole"/>
    <property type="evidence" value="ECO:0007669"/>
    <property type="project" value="TreeGrafter"/>
</dbReference>
<keyword evidence="9" id="KW-0732">Signal</keyword>
<keyword evidence="4" id="KW-0677">Repeat</keyword>
<dbReference type="Proteomes" id="UP000305848">
    <property type="component" value="Unassembled WGS sequence"/>
</dbReference>
<keyword evidence="5" id="KW-0802">TPR repeat</keyword>
<reference evidence="10 11" key="1">
    <citation type="submission" date="2019-05" db="EMBL/GenBank/DDBJ databases">
        <title>Panacibacter sp. strain 17mud1-8 Genome sequencing and assembly.</title>
        <authorList>
            <person name="Chhetri G."/>
        </authorList>
    </citation>
    <scope>NUCLEOTIDE SEQUENCE [LARGE SCALE GENOMIC DNA]</scope>
    <source>
        <strain evidence="10 11">17mud1-8</strain>
    </source>
</reference>
<name>A0A4U3L9V2_9BACT</name>
<dbReference type="RefSeq" id="WP_137260355.1">
    <property type="nucleotide sequence ID" value="NZ_SZQL01000002.1"/>
</dbReference>
<dbReference type="OrthoDB" id="9813878at2"/>
<comment type="caution">
    <text evidence="10">The sequence shown here is derived from an EMBL/GenBank/DDBJ whole genome shotgun (WGS) entry which is preliminary data.</text>
</comment>
<keyword evidence="3" id="KW-0963">Cytoplasm</keyword>
<evidence type="ECO:0000256" key="7">
    <source>
        <dbReference type="ARBA" id="ARBA00039966"/>
    </source>
</evidence>
<feature type="signal peptide" evidence="9">
    <location>
        <begin position="1"/>
        <end position="18"/>
    </location>
</feature>
<sequence>MKTLLAICFLSISFFAQAQTGTTEQLQQANTLLKQFKEPEALAIYQQIAAQQDTNVAVLVKCAELNCSIGERQTDKGAKVTYFTTAKQYADKALAADSTNADALYAEALAYAKLSSTEEENKKIVEDVKQMKLYADKALAANPNHALANYIAGKWHYEMLALNWFKKAALKTFFGKGLATPDIDSAITYMEKCKTLSPYFVQNYLDLAKAYGYKNRPAQQIEVLTKMVKLPTRTADDVALKEEGRKMLSDLQ</sequence>
<dbReference type="GO" id="GO:0005876">
    <property type="term" value="C:spindle microtubule"/>
    <property type="evidence" value="ECO:0007669"/>
    <property type="project" value="TreeGrafter"/>
</dbReference>
<evidence type="ECO:0000313" key="10">
    <source>
        <dbReference type="EMBL" id="TKK70756.1"/>
    </source>
</evidence>
<dbReference type="InterPro" id="IPR049039">
    <property type="entry name" value="RMD1-3_a_helical_rpt"/>
</dbReference>
<dbReference type="PANTHER" id="PTHR16056:SF16">
    <property type="entry name" value="REGULATOR OF MICROTUBULE DYNAMICS PROTEIN 1"/>
    <property type="match status" value="1"/>
</dbReference>
<comment type="subunit">
    <text evidence="2">Interacts with microtubules.</text>
</comment>
<gene>
    <name evidence="10" type="ORF">FC093_03420</name>
</gene>
<dbReference type="SUPFAM" id="SSF48452">
    <property type="entry name" value="TPR-like"/>
    <property type="match status" value="1"/>
</dbReference>
<dbReference type="InterPro" id="IPR011990">
    <property type="entry name" value="TPR-like_helical_dom_sf"/>
</dbReference>
<organism evidence="10 11">
    <name type="scientific">Ilyomonas limi</name>
    <dbReference type="NCBI Taxonomy" id="2575867"/>
    <lineage>
        <taxon>Bacteria</taxon>
        <taxon>Pseudomonadati</taxon>
        <taxon>Bacteroidota</taxon>
        <taxon>Chitinophagia</taxon>
        <taxon>Chitinophagales</taxon>
        <taxon>Chitinophagaceae</taxon>
        <taxon>Ilyomonas</taxon>
    </lineage>
</organism>
<dbReference type="Gene3D" id="1.25.40.10">
    <property type="entry name" value="Tetratricopeptide repeat domain"/>
    <property type="match status" value="1"/>
</dbReference>
<dbReference type="PANTHER" id="PTHR16056">
    <property type="entry name" value="REGULATOR OF MICROTUBULE DYNAMICS PROTEIN"/>
    <property type="match status" value="1"/>
</dbReference>
<evidence type="ECO:0000256" key="5">
    <source>
        <dbReference type="ARBA" id="ARBA00022803"/>
    </source>
</evidence>
<keyword evidence="6" id="KW-0206">Cytoskeleton</keyword>
<dbReference type="GO" id="GO:0008017">
    <property type="term" value="F:microtubule binding"/>
    <property type="evidence" value="ECO:0007669"/>
    <property type="project" value="TreeGrafter"/>
</dbReference>
<dbReference type="AlphaFoldDB" id="A0A4U3L9V2"/>
<dbReference type="EMBL" id="SZQL01000002">
    <property type="protein sequence ID" value="TKK70756.1"/>
    <property type="molecule type" value="Genomic_DNA"/>
</dbReference>
<evidence type="ECO:0000256" key="4">
    <source>
        <dbReference type="ARBA" id="ARBA00022737"/>
    </source>
</evidence>
<protein>
    <recommendedName>
        <fullName evidence="7">Regulator of microtubule dynamics protein 1</fullName>
    </recommendedName>
    <alternativeName>
        <fullName evidence="8">Protein FAM82B</fullName>
    </alternativeName>
</protein>
<evidence type="ECO:0000256" key="2">
    <source>
        <dbReference type="ARBA" id="ARBA00011375"/>
    </source>
</evidence>
<evidence type="ECO:0000256" key="8">
    <source>
        <dbReference type="ARBA" id="ARBA00041958"/>
    </source>
</evidence>
<dbReference type="Pfam" id="PF21033">
    <property type="entry name" value="RMD1-3"/>
    <property type="match status" value="1"/>
</dbReference>
<evidence type="ECO:0000256" key="1">
    <source>
        <dbReference type="ARBA" id="ARBA00004245"/>
    </source>
</evidence>
<comment type="subcellular location">
    <subcellularLocation>
        <location evidence="1">Cytoplasm</location>
        <location evidence="1">Cytoskeleton</location>
    </subcellularLocation>
</comment>
<evidence type="ECO:0000256" key="6">
    <source>
        <dbReference type="ARBA" id="ARBA00023212"/>
    </source>
</evidence>
<dbReference type="GO" id="GO:0005737">
    <property type="term" value="C:cytoplasm"/>
    <property type="evidence" value="ECO:0007669"/>
    <property type="project" value="TreeGrafter"/>
</dbReference>
<evidence type="ECO:0000256" key="9">
    <source>
        <dbReference type="SAM" id="SignalP"/>
    </source>
</evidence>
<feature type="chain" id="PRO_5020332076" description="Regulator of microtubule dynamics protein 1" evidence="9">
    <location>
        <begin position="19"/>
        <end position="252"/>
    </location>
</feature>
<proteinExistence type="predicted"/>
<keyword evidence="11" id="KW-1185">Reference proteome</keyword>
<accession>A0A4U3L9V2</accession>